<dbReference type="EMBL" id="CVRF01000004">
    <property type="protein sequence ID" value="CRK85441.1"/>
    <property type="molecule type" value="Genomic_DNA"/>
</dbReference>
<dbReference type="PIRSF" id="PIRSF000190">
    <property type="entry name" value="Pyd_amn-ph_oxd"/>
    <property type="match status" value="1"/>
</dbReference>
<keyword evidence="2 4" id="KW-0288">FMN</keyword>
<evidence type="ECO:0000256" key="1">
    <source>
        <dbReference type="ARBA" id="ARBA00022630"/>
    </source>
</evidence>
<sequence>MNKIKEINIEEIRREYTKYGLRRNALSPEPLTLFKLWLKQACEAQLIDPTSMCISTVDETGQPYQRIVLLKHIHKNNLIFYTNMNSRKAQHIKKNNKINLHFTWNSLERQVSFTGIAERLKTLEVFKYFSIRPKNSKIAAWASYQSSKISTKNILESKFLEIKEKFKNREIPLPSF</sequence>
<gene>
    <name evidence="6" type="primary">pdxH</name>
    <name evidence="6" type="ORF">SOFFGTOCOR_0666A</name>
</gene>
<dbReference type="GO" id="GO:0008615">
    <property type="term" value="P:pyridoxine biosynthetic process"/>
    <property type="evidence" value="ECO:0007669"/>
    <property type="project" value="InterPro"/>
</dbReference>
<dbReference type="GO" id="GO:0010181">
    <property type="term" value="F:FMN binding"/>
    <property type="evidence" value="ECO:0007669"/>
    <property type="project" value="InterPro"/>
</dbReference>
<dbReference type="InterPro" id="IPR011576">
    <property type="entry name" value="Pyridox_Oxase_N"/>
</dbReference>
<dbReference type="EC" id="1.4.3.5" evidence="6"/>
<evidence type="ECO:0000313" key="6">
    <source>
        <dbReference type="EMBL" id="CRK85441.1"/>
    </source>
</evidence>
<dbReference type="Proteomes" id="UP000242301">
    <property type="component" value="Unassembled WGS sequence"/>
</dbReference>
<dbReference type="NCBIfam" id="NF004231">
    <property type="entry name" value="PRK05679.1"/>
    <property type="match status" value="1"/>
</dbReference>
<dbReference type="InterPro" id="IPR012349">
    <property type="entry name" value="Split_barrel_FMN-bd"/>
</dbReference>
<feature type="domain" description="Pyridoxamine 5'-phosphate oxidase N-terminal" evidence="5">
    <location>
        <begin position="38"/>
        <end position="164"/>
    </location>
</feature>
<keyword evidence="3 6" id="KW-0560">Oxidoreductase</keyword>
<organism evidence="6 7">
    <name type="scientific">Candidatus Providencia siddallii</name>
    <dbReference type="NCBI Taxonomy" id="1715285"/>
    <lineage>
        <taxon>Bacteria</taxon>
        <taxon>Pseudomonadati</taxon>
        <taxon>Pseudomonadota</taxon>
        <taxon>Gammaproteobacteria</taxon>
        <taxon>Enterobacterales</taxon>
        <taxon>Morganellaceae</taxon>
        <taxon>Providencia</taxon>
    </lineage>
</organism>
<feature type="binding site" evidence="4">
    <location>
        <begin position="145"/>
        <end position="146"/>
    </location>
    <ligand>
        <name>FMN</name>
        <dbReference type="ChEBI" id="CHEBI:58210"/>
    </ligand>
</feature>
<evidence type="ECO:0000256" key="4">
    <source>
        <dbReference type="PIRSR" id="PIRSR000190-2"/>
    </source>
</evidence>
<proteinExistence type="predicted"/>
<feature type="binding site" evidence="4">
    <location>
        <position position="87"/>
    </location>
    <ligand>
        <name>FMN</name>
        <dbReference type="ChEBI" id="CHEBI:58210"/>
    </ligand>
</feature>
<comment type="cofactor">
    <cofactor evidence="4">
        <name>FMN</name>
        <dbReference type="ChEBI" id="CHEBI:58210"/>
    </cofactor>
    <text evidence="4">Binds 1 FMN per subunit.</text>
</comment>
<dbReference type="GO" id="GO:0004733">
    <property type="term" value="F:pyridoxamine phosphate oxidase activity"/>
    <property type="evidence" value="ECO:0007669"/>
    <property type="project" value="UniProtKB-EC"/>
</dbReference>
<evidence type="ECO:0000256" key="3">
    <source>
        <dbReference type="ARBA" id="ARBA00023002"/>
    </source>
</evidence>
<evidence type="ECO:0000256" key="2">
    <source>
        <dbReference type="ARBA" id="ARBA00022643"/>
    </source>
</evidence>
<dbReference type="Pfam" id="PF01243">
    <property type="entry name" value="PNPOx_N"/>
    <property type="match status" value="1"/>
</dbReference>
<dbReference type="PANTHER" id="PTHR10851:SF0">
    <property type="entry name" value="PYRIDOXINE-5'-PHOSPHATE OXIDASE"/>
    <property type="match status" value="1"/>
</dbReference>
<dbReference type="SUPFAM" id="SSF50475">
    <property type="entry name" value="FMN-binding split barrel"/>
    <property type="match status" value="1"/>
</dbReference>
<name>A0A0M6W923_9GAMM</name>
<dbReference type="InterPro" id="IPR000659">
    <property type="entry name" value="Pyridox_Oxase"/>
</dbReference>
<feature type="binding site" evidence="4">
    <location>
        <position position="110"/>
    </location>
    <ligand>
        <name>FMN</name>
        <dbReference type="ChEBI" id="CHEBI:58210"/>
    </ligand>
</feature>
<keyword evidence="7" id="KW-1185">Reference proteome</keyword>
<protein>
    <submittedName>
        <fullName evidence="6">Pyridoxamine 5'-phosphate oxidase, partial</fullName>
        <ecNumber evidence="6">1.4.3.5</ecNumber>
    </submittedName>
</protein>
<keyword evidence="1" id="KW-0285">Flavoprotein</keyword>
<dbReference type="Gene3D" id="2.30.110.10">
    <property type="entry name" value="Electron Transport, Fmn-binding Protein, Chain A"/>
    <property type="match status" value="1"/>
</dbReference>
<dbReference type="STRING" id="1715285.SOFFGTOCOR_0666A"/>
<feature type="binding site" evidence="4">
    <location>
        <begin position="66"/>
        <end position="71"/>
    </location>
    <ligand>
        <name>FMN</name>
        <dbReference type="ChEBI" id="CHEBI:58210"/>
    </ligand>
</feature>
<reference evidence="7" key="1">
    <citation type="submission" date="2015-05" db="EMBL/GenBank/DDBJ databases">
        <authorList>
            <person name="Manzano-Marin A."/>
        </authorList>
    </citation>
    <scope>NUCLEOTIDE SEQUENCE [LARGE SCALE GENOMIC DNA]</scope>
    <source>
        <strain evidence="7">officinalis</strain>
    </source>
</reference>
<feature type="binding site" evidence="4">
    <location>
        <begin position="81"/>
        <end position="82"/>
    </location>
    <ligand>
        <name>FMN</name>
        <dbReference type="ChEBI" id="CHEBI:58210"/>
    </ligand>
</feature>
<evidence type="ECO:0000259" key="5">
    <source>
        <dbReference type="Pfam" id="PF01243"/>
    </source>
</evidence>
<dbReference type="AlphaFoldDB" id="A0A0M6W923"/>
<dbReference type="PANTHER" id="PTHR10851">
    <property type="entry name" value="PYRIDOXINE-5-PHOSPHATE OXIDASE"/>
    <property type="match status" value="1"/>
</dbReference>
<evidence type="ECO:0000313" key="7">
    <source>
        <dbReference type="Proteomes" id="UP000242301"/>
    </source>
</evidence>
<accession>A0A0M6W923</accession>
<feature type="binding site" evidence="4">
    <location>
        <position position="88"/>
    </location>
    <ligand>
        <name>FMN</name>
        <dbReference type="ChEBI" id="CHEBI:58210"/>
    </ligand>
</feature>